<name>A0A3M5EF07_PSEAI</name>
<dbReference type="Gene3D" id="3.30.1330.90">
    <property type="entry name" value="D-3-phosphoglycerate dehydrogenase, domain 3"/>
    <property type="match status" value="1"/>
</dbReference>
<keyword evidence="9" id="KW-0456">Lyase</keyword>
<evidence type="ECO:0000256" key="5">
    <source>
        <dbReference type="ARBA" id="ARBA00022485"/>
    </source>
</evidence>
<evidence type="ECO:0000256" key="8">
    <source>
        <dbReference type="ARBA" id="ARBA00023014"/>
    </source>
</evidence>
<keyword evidence="8" id="KW-0411">Iron-sulfur</keyword>
<dbReference type="InterPro" id="IPR029009">
    <property type="entry name" value="ASB_dom_sf"/>
</dbReference>
<dbReference type="GO" id="GO:0046872">
    <property type="term" value="F:metal ion binding"/>
    <property type="evidence" value="ECO:0007669"/>
    <property type="project" value="UniProtKB-KW"/>
</dbReference>
<evidence type="ECO:0000256" key="1">
    <source>
        <dbReference type="ARBA" id="ARBA00001966"/>
    </source>
</evidence>
<dbReference type="InterPro" id="IPR051318">
    <property type="entry name" value="Fe-S_L-Ser"/>
</dbReference>
<keyword evidence="6" id="KW-0479">Metal-binding</keyword>
<comment type="caution">
    <text evidence="12">The sequence shown here is derived from an EMBL/GenBank/DDBJ whole genome shotgun (WGS) entry which is preliminary data.</text>
</comment>
<dbReference type="PANTHER" id="PTHR30182">
    <property type="entry name" value="L-SERINE DEHYDRATASE"/>
    <property type="match status" value="1"/>
</dbReference>
<proteinExistence type="inferred from homology"/>
<keyword evidence="5" id="KW-0004">4Fe-4S</keyword>
<dbReference type="EC" id="4.3.1.17" evidence="3"/>
<evidence type="ECO:0000256" key="7">
    <source>
        <dbReference type="ARBA" id="ARBA00023004"/>
    </source>
</evidence>
<dbReference type="GO" id="GO:0003941">
    <property type="term" value="F:L-serine ammonia-lyase activity"/>
    <property type="evidence" value="ECO:0007669"/>
    <property type="project" value="UniProtKB-EC"/>
</dbReference>
<feature type="domain" description="Serine dehydratase beta chain" evidence="11">
    <location>
        <begin position="14"/>
        <end position="41"/>
    </location>
</feature>
<evidence type="ECO:0000256" key="3">
    <source>
        <dbReference type="ARBA" id="ARBA00012093"/>
    </source>
</evidence>
<dbReference type="AlphaFoldDB" id="A0A3M5EF07"/>
<gene>
    <name evidence="12" type="ORF">ALP65_03979</name>
</gene>
<evidence type="ECO:0000256" key="4">
    <source>
        <dbReference type="ARBA" id="ARBA00022432"/>
    </source>
</evidence>
<comment type="catalytic activity">
    <reaction evidence="10">
        <text>L-serine = pyruvate + NH4(+)</text>
        <dbReference type="Rhea" id="RHEA:19169"/>
        <dbReference type="ChEBI" id="CHEBI:15361"/>
        <dbReference type="ChEBI" id="CHEBI:28938"/>
        <dbReference type="ChEBI" id="CHEBI:33384"/>
        <dbReference type="EC" id="4.3.1.17"/>
    </reaction>
</comment>
<dbReference type="Proteomes" id="UP000270834">
    <property type="component" value="Unassembled WGS sequence"/>
</dbReference>
<dbReference type="InterPro" id="IPR005131">
    <property type="entry name" value="Ser_deHydtase_bsu"/>
</dbReference>
<sequence length="42" mass="4382">MAANPQAETSMSLSVFDLFKIGIGPSSSHTVGPMRAAARFAE</sequence>
<evidence type="ECO:0000256" key="6">
    <source>
        <dbReference type="ARBA" id="ARBA00022723"/>
    </source>
</evidence>
<organism evidence="12 13">
    <name type="scientific">Pseudomonas aeruginosa</name>
    <dbReference type="NCBI Taxonomy" id="287"/>
    <lineage>
        <taxon>Bacteria</taxon>
        <taxon>Pseudomonadati</taxon>
        <taxon>Pseudomonadota</taxon>
        <taxon>Gammaproteobacteria</taxon>
        <taxon>Pseudomonadales</taxon>
        <taxon>Pseudomonadaceae</taxon>
        <taxon>Pseudomonas</taxon>
    </lineage>
</organism>
<evidence type="ECO:0000313" key="12">
    <source>
        <dbReference type="EMBL" id="RMS60862.1"/>
    </source>
</evidence>
<evidence type="ECO:0000259" key="11">
    <source>
        <dbReference type="Pfam" id="PF03315"/>
    </source>
</evidence>
<evidence type="ECO:0000256" key="10">
    <source>
        <dbReference type="ARBA" id="ARBA00049406"/>
    </source>
</evidence>
<protein>
    <recommendedName>
        <fullName evidence="3">L-serine ammonia-lyase</fullName>
        <ecNumber evidence="3">4.3.1.17</ecNumber>
    </recommendedName>
</protein>
<dbReference type="PANTHER" id="PTHR30182:SF1">
    <property type="entry name" value="L-SERINE DEHYDRATASE 1"/>
    <property type="match status" value="1"/>
</dbReference>
<comment type="cofactor">
    <cofactor evidence="1">
        <name>[4Fe-4S] cluster</name>
        <dbReference type="ChEBI" id="CHEBI:49883"/>
    </cofactor>
</comment>
<evidence type="ECO:0000256" key="9">
    <source>
        <dbReference type="ARBA" id="ARBA00023239"/>
    </source>
</evidence>
<keyword evidence="4" id="KW-0312">Gluconeogenesis</keyword>
<reference evidence="12 13" key="1">
    <citation type="submission" date="2018-08" db="EMBL/GenBank/DDBJ databases">
        <title>Recombination of ecologically and evolutionarily significant loci maintains genetic cohesion in the Pseudomonas syringae species complex.</title>
        <authorList>
            <person name="Dillon M."/>
            <person name="Thakur S."/>
            <person name="Almeida R.N.D."/>
            <person name="Weir B.S."/>
            <person name="Guttman D.S."/>
        </authorList>
    </citation>
    <scope>NUCLEOTIDE SEQUENCE [LARGE SCALE GENOMIC DNA]</scope>
    <source>
        <strain evidence="12 13">ICMP 7846</strain>
    </source>
</reference>
<accession>A0A3M5EF07</accession>
<dbReference type="GO" id="GO:0051539">
    <property type="term" value="F:4 iron, 4 sulfur cluster binding"/>
    <property type="evidence" value="ECO:0007669"/>
    <property type="project" value="UniProtKB-KW"/>
</dbReference>
<dbReference type="Pfam" id="PF03315">
    <property type="entry name" value="SDH_beta"/>
    <property type="match status" value="1"/>
</dbReference>
<dbReference type="GO" id="GO:0006094">
    <property type="term" value="P:gluconeogenesis"/>
    <property type="evidence" value="ECO:0007669"/>
    <property type="project" value="UniProtKB-KW"/>
</dbReference>
<keyword evidence="7" id="KW-0408">Iron</keyword>
<feature type="non-terminal residue" evidence="12">
    <location>
        <position position="42"/>
    </location>
</feature>
<dbReference type="EMBL" id="RBSQ01000314">
    <property type="protein sequence ID" value="RMS60862.1"/>
    <property type="molecule type" value="Genomic_DNA"/>
</dbReference>
<evidence type="ECO:0000313" key="13">
    <source>
        <dbReference type="Proteomes" id="UP000270834"/>
    </source>
</evidence>
<comment type="similarity">
    <text evidence="2">Belongs to the iron-sulfur dependent L-serine dehydratase family.</text>
</comment>
<evidence type="ECO:0000256" key="2">
    <source>
        <dbReference type="ARBA" id="ARBA00008636"/>
    </source>
</evidence>